<dbReference type="PANTHER" id="PTHR30572:SF18">
    <property type="entry name" value="ABC-TYPE MACROLIDE FAMILY EXPORT SYSTEM PERMEASE COMPONENT 2"/>
    <property type="match status" value="1"/>
</dbReference>
<feature type="transmembrane region" description="Helical" evidence="6">
    <location>
        <begin position="725"/>
        <end position="744"/>
    </location>
</feature>
<keyword evidence="4 6" id="KW-1133">Transmembrane helix</keyword>
<dbReference type="InterPro" id="IPR050250">
    <property type="entry name" value="Macrolide_Exporter_MacB"/>
</dbReference>
<feature type="transmembrane region" description="Helical" evidence="6">
    <location>
        <begin position="16"/>
        <end position="39"/>
    </location>
</feature>
<feature type="transmembrane region" description="Helical" evidence="6">
    <location>
        <begin position="277"/>
        <end position="296"/>
    </location>
</feature>
<feature type="transmembrane region" description="Helical" evidence="6">
    <location>
        <begin position="325"/>
        <end position="348"/>
    </location>
</feature>
<reference evidence="9 10" key="1">
    <citation type="submission" date="2018-08" db="EMBL/GenBank/DDBJ databases">
        <title>Chitinophaga sp. K20C18050901, a novel bacterium isolated from forest soil.</title>
        <authorList>
            <person name="Wang C."/>
        </authorList>
    </citation>
    <scope>NUCLEOTIDE SEQUENCE [LARGE SCALE GENOMIC DNA]</scope>
    <source>
        <strain evidence="9 10">K20C18050901</strain>
    </source>
</reference>
<proteinExistence type="predicted"/>
<comment type="subcellular location">
    <subcellularLocation>
        <location evidence="1">Cell membrane</location>
        <topology evidence="1">Multi-pass membrane protein</topology>
    </subcellularLocation>
</comment>
<dbReference type="EMBL" id="QTJV01000014">
    <property type="protein sequence ID" value="RFM31460.1"/>
    <property type="molecule type" value="Genomic_DNA"/>
</dbReference>
<evidence type="ECO:0000256" key="3">
    <source>
        <dbReference type="ARBA" id="ARBA00022692"/>
    </source>
</evidence>
<keyword evidence="2" id="KW-1003">Cell membrane</keyword>
<comment type="caution">
    <text evidence="9">The sequence shown here is derived from an EMBL/GenBank/DDBJ whole genome shotgun (WGS) entry which is preliminary data.</text>
</comment>
<feature type="domain" description="MacB-like periplasmic core" evidence="8">
    <location>
        <begin position="18"/>
        <end position="237"/>
    </location>
</feature>
<dbReference type="PANTHER" id="PTHR30572">
    <property type="entry name" value="MEMBRANE COMPONENT OF TRANSPORTER-RELATED"/>
    <property type="match status" value="1"/>
</dbReference>
<accession>A0A3E1NU64</accession>
<feature type="transmembrane region" description="Helical" evidence="6">
    <location>
        <begin position="368"/>
        <end position="392"/>
    </location>
</feature>
<organism evidence="9 10">
    <name type="scientific">Chitinophaga silvisoli</name>
    <dbReference type="NCBI Taxonomy" id="2291814"/>
    <lineage>
        <taxon>Bacteria</taxon>
        <taxon>Pseudomonadati</taxon>
        <taxon>Bacteroidota</taxon>
        <taxon>Chitinophagia</taxon>
        <taxon>Chitinophagales</taxon>
        <taxon>Chitinophagaceae</taxon>
        <taxon>Chitinophaga</taxon>
    </lineage>
</organism>
<dbReference type="AlphaFoldDB" id="A0A3E1NU64"/>
<dbReference type="Pfam" id="PF02687">
    <property type="entry name" value="FtsX"/>
    <property type="match status" value="2"/>
</dbReference>
<dbReference type="InterPro" id="IPR003838">
    <property type="entry name" value="ABC3_permease_C"/>
</dbReference>
<feature type="domain" description="ABC3 transporter permease C-terminal" evidence="7">
    <location>
        <begin position="280"/>
        <end position="393"/>
    </location>
</feature>
<dbReference type="OrthoDB" id="5933722at2"/>
<dbReference type="GO" id="GO:0022857">
    <property type="term" value="F:transmembrane transporter activity"/>
    <property type="evidence" value="ECO:0007669"/>
    <property type="project" value="TreeGrafter"/>
</dbReference>
<feature type="domain" description="ABC3 transporter permease C-terminal" evidence="7">
    <location>
        <begin position="676"/>
        <end position="785"/>
    </location>
</feature>
<sequence length="796" mass="89617">MNNIRFAWRNLQKDRFYSLLNVGGLALAIAASLLIIHYARFEYSYENVHEKAEHIYRVTLDLYRGGEYVTTDAETYPAAAPELKLRIPEIVDYARMENLKMNEVSDGENKAFLIDKIFAADPAVFSIFNFQFIQGNKQTVLRGATDAVITETIAEKFFGNRNVLGQTLKIRGHIVTIRGVIRDVPENTHLKINVLLPFSFIEKFGHKVDSWTGNNNYLYLQLSPGVDLTAFNQKLRKFSEEKLKNEVFTAEPIKKIHLYSHKEFEPEINGDARTVNFLLVIASLILLTGSINYVNLTTARSVERSKEGAIRKVLGSSRLSLIQQFLAESLLINILSFVLALIIIKIAAPIYLNLVDKPSNTSIFSDAGFWIMSIGLFVFNCLLSGLYPAFVLSAVKPVSVTNRSFTNTPKGSWLRKALVVSQFSVAIIVLAAALIIYQQLVYLRSQQIGMDIKQTLVVRCAGGEWDSLSLRHRMAFKDELLGIPGIKKVAWAGSVPGLDKGFMNTNNAITRMGDEMHAGFNYYHYVIDADFIPVLGITMVAGRNFFPGSENKHDVIINEEAAHLLGFPSAAAAIGEKITLQSDNSKYHTIVGVMKNYRQRSWKEAQMPMIHSYDENPPYGYYLLKMDGGNIRADLTAVEKTWQSYFSGHPFDYYFMDEMYDRQYKADIRFGKIVSIFSAFTVFITCLGLLGLTAYNVSRRTKEIGIRKVLGASVAGIVQLLTKDFVKLILIAIIIATPLCWWSMNRWLDGFANRITIQWWIFAGIGILAILIAVLTVSFQSMKAALTDPVKSLRTE</sequence>
<keyword evidence="3 6" id="KW-0812">Transmembrane</keyword>
<feature type="transmembrane region" description="Helical" evidence="6">
    <location>
        <begin position="673"/>
        <end position="697"/>
    </location>
</feature>
<evidence type="ECO:0000256" key="6">
    <source>
        <dbReference type="SAM" id="Phobius"/>
    </source>
</evidence>
<feature type="transmembrane region" description="Helical" evidence="6">
    <location>
        <begin position="413"/>
        <end position="437"/>
    </location>
</feature>
<gene>
    <name evidence="9" type="ORF">DXN04_29225</name>
</gene>
<evidence type="ECO:0000256" key="5">
    <source>
        <dbReference type="ARBA" id="ARBA00023136"/>
    </source>
</evidence>
<evidence type="ECO:0000313" key="10">
    <source>
        <dbReference type="Proteomes" id="UP000261174"/>
    </source>
</evidence>
<keyword evidence="5 6" id="KW-0472">Membrane</keyword>
<dbReference type="InterPro" id="IPR025857">
    <property type="entry name" value="MacB_PCD"/>
</dbReference>
<dbReference type="Pfam" id="PF12704">
    <property type="entry name" value="MacB_PCD"/>
    <property type="match status" value="2"/>
</dbReference>
<evidence type="ECO:0000256" key="2">
    <source>
        <dbReference type="ARBA" id="ARBA00022475"/>
    </source>
</evidence>
<evidence type="ECO:0000259" key="7">
    <source>
        <dbReference type="Pfam" id="PF02687"/>
    </source>
</evidence>
<feature type="domain" description="MacB-like periplasmic core" evidence="8">
    <location>
        <begin position="425"/>
        <end position="598"/>
    </location>
</feature>
<name>A0A3E1NU64_9BACT</name>
<evidence type="ECO:0000256" key="1">
    <source>
        <dbReference type="ARBA" id="ARBA00004651"/>
    </source>
</evidence>
<dbReference type="Proteomes" id="UP000261174">
    <property type="component" value="Unassembled WGS sequence"/>
</dbReference>
<protein>
    <submittedName>
        <fullName evidence="9">ABC transporter permease</fullName>
    </submittedName>
</protein>
<evidence type="ECO:0000313" key="9">
    <source>
        <dbReference type="EMBL" id="RFM31460.1"/>
    </source>
</evidence>
<feature type="transmembrane region" description="Helical" evidence="6">
    <location>
        <begin position="756"/>
        <end position="777"/>
    </location>
</feature>
<dbReference type="GO" id="GO:0005886">
    <property type="term" value="C:plasma membrane"/>
    <property type="evidence" value="ECO:0007669"/>
    <property type="project" value="UniProtKB-SubCell"/>
</dbReference>
<dbReference type="RefSeq" id="WP_116856957.1">
    <property type="nucleotide sequence ID" value="NZ_QTJV01000014.1"/>
</dbReference>
<keyword evidence="10" id="KW-1185">Reference proteome</keyword>
<evidence type="ECO:0000259" key="8">
    <source>
        <dbReference type="Pfam" id="PF12704"/>
    </source>
</evidence>
<evidence type="ECO:0000256" key="4">
    <source>
        <dbReference type="ARBA" id="ARBA00022989"/>
    </source>
</evidence>